<dbReference type="Proteomes" id="UP000239290">
    <property type="component" value="Unassembled WGS sequence"/>
</dbReference>
<organism evidence="1 2">
    <name type="scientific">Rhodococcus opacus</name>
    <name type="common">Nocardia opaca</name>
    <dbReference type="NCBI Taxonomy" id="37919"/>
    <lineage>
        <taxon>Bacteria</taxon>
        <taxon>Bacillati</taxon>
        <taxon>Actinomycetota</taxon>
        <taxon>Actinomycetes</taxon>
        <taxon>Mycobacteriales</taxon>
        <taxon>Nocardiaceae</taxon>
        <taxon>Rhodococcus</taxon>
    </lineage>
</organism>
<comment type="caution">
    <text evidence="1">The sequence shown here is derived from an EMBL/GenBank/DDBJ whole genome shotgun (WGS) entry which is preliminary data.</text>
</comment>
<proteinExistence type="predicted"/>
<reference evidence="2" key="1">
    <citation type="submission" date="2018-02" db="EMBL/GenBank/DDBJ databases">
        <title>Draft genome sequencing of Rhodococcus opacus KU647198.</title>
        <authorList>
            <person name="Zheng B.-X."/>
        </authorList>
    </citation>
    <scope>NUCLEOTIDE SEQUENCE [LARGE SCALE GENOMIC DNA]</scope>
    <source>
        <strain evidence="2">04-OD7</strain>
    </source>
</reference>
<dbReference type="EMBL" id="PUIO01000014">
    <property type="protein sequence ID" value="PQP24305.1"/>
    <property type="molecule type" value="Genomic_DNA"/>
</dbReference>
<evidence type="ECO:0000313" key="1">
    <source>
        <dbReference type="EMBL" id="PQP24305.1"/>
    </source>
</evidence>
<name>A0A2S8JBD5_RHOOP</name>
<dbReference type="AlphaFoldDB" id="A0A2S8JBD5"/>
<protein>
    <submittedName>
        <fullName evidence="1">Uncharacterized protein</fullName>
    </submittedName>
</protein>
<gene>
    <name evidence="1" type="ORF">C5613_13985</name>
</gene>
<accession>A0A2S8JBD5</accession>
<sequence length="82" mass="8702">MRGRAVTRVRGWVPDAFAPACVLPPDFRTGAFEVADDFVTVDDFDAGGVIPDMLLHVHPFSSTAAGFPGASGAGLRSDTDHW</sequence>
<evidence type="ECO:0000313" key="2">
    <source>
        <dbReference type="Proteomes" id="UP000239290"/>
    </source>
</evidence>